<dbReference type="PANTHER" id="PTHR40129">
    <property type="entry name" value="KETOPANTOATE REDUCTASE N-TERMINAL DOMAIN-CONTAINING PROTEIN"/>
    <property type="match status" value="1"/>
</dbReference>
<proteinExistence type="predicted"/>
<protein>
    <submittedName>
        <fullName evidence="2">Nucleoside-diphosphate-sugar epimerase</fullName>
    </submittedName>
</protein>
<name>A0A1H6S093_9FLAO</name>
<evidence type="ECO:0000313" key="3">
    <source>
        <dbReference type="Proteomes" id="UP000183077"/>
    </source>
</evidence>
<dbReference type="EMBL" id="FNYS01000002">
    <property type="protein sequence ID" value="SEI61329.1"/>
    <property type="molecule type" value="Genomic_DNA"/>
</dbReference>
<dbReference type="PANTHER" id="PTHR40129:SF2">
    <property type="entry name" value="KETOPANTOATE REDUCTASE N-TERMINAL DOMAIN-CONTAINING PROTEIN"/>
    <property type="match status" value="1"/>
</dbReference>
<dbReference type="AlphaFoldDB" id="A0A1H6S093"/>
<dbReference type="Gene3D" id="3.40.50.720">
    <property type="entry name" value="NAD(P)-binding Rossmann-like Domain"/>
    <property type="match status" value="1"/>
</dbReference>
<accession>A0A1H6S093</accession>
<dbReference type="InterPro" id="IPR036291">
    <property type="entry name" value="NAD(P)-bd_dom_sf"/>
</dbReference>
<evidence type="ECO:0000259" key="1">
    <source>
        <dbReference type="Pfam" id="PF13460"/>
    </source>
</evidence>
<sequence>MTIFITILNITSLYMKHISILGSGWLGTPLAENLIDKGYYVKGSTTTLAKMNILEEHKIKPYHINLYEDNIQFLDPFIGNAELLIITIPPIRNEPTPTYADNFKKLIPYLHKHNIKNVIMMSSVSVYAPQKEEITENNQLFSTEPTAVQIREAEDVLLNEAGINTCILRLGGLFSEDRRPVDYIVRREILDNPELPINMIHLDDIITLSSAIIDKGFSGNHIYNIVSPKYTSRLDYYAQEAEKHKLTLPPLGENNSDFYKKISGNKIAEVTNLSYKF</sequence>
<dbReference type="SUPFAM" id="SSF51735">
    <property type="entry name" value="NAD(P)-binding Rossmann-fold domains"/>
    <property type="match status" value="1"/>
</dbReference>
<dbReference type="Proteomes" id="UP000183077">
    <property type="component" value="Unassembled WGS sequence"/>
</dbReference>
<reference evidence="2 3" key="1">
    <citation type="submission" date="2016-10" db="EMBL/GenBank/DDBJ databases">
        <authorList>
            <person name="de Groot N.N."/>
        </authorList>
    </citation>
    <scope>NUCLEOTIDE SEQUENCE [LARGE SCALE GENOMIC DNA]</scope>
    <source>
        <strain evidence="2 3">DSM 23048</strain>
    </source>
</reference>
<evidence type="ECO:0000313" key="2">
    <source>
        <dbReference type="EMBL" id="SEI61329.1"/>
    </source>
</evidence>
<dbReference type="InterPro" id="IPR016040">
    <property type="entry name" value="NAD(P)-bd_dom"/>
</dbReference>
<gene>
    <name evidence="2" type="ORF">SAMN04488018_102244</name>
</gene>
<dbReference type="Pfam" id="PF13460">
    <property type="entry name" value="NAD_binding_10"/>
    <property type="match status" value="1"/>
</dbReference>
<feature type="domain" description="NAD(P)-binding" evidence="1">
    <location>
        <begin position="23"/>
        <end position="185"/>
    </location>
</feature>
<organism evidence="2 3">
    <name type="scientific">Myroides marinus</name>
    <dbReference type="NCBI Taxonomy" id="703342"/>
    <lineage>
        <taxon>Bacteria</taxon>
        <taxon>Pseudomonadati</taxon>
        <taxon>Bacteroidota</taxon>
        <taxon>Flavobacteriia</taxon>
        <taxon>Flavobacteriales</taxon>
        <taxon>Flavobacteriaceae</taxon>
        <taxon>Myroides</taxon>
    </lineage>
</organism>